<dbReference type="SUPFAM" id="SSF52777">
    <property type="entry name" value="CoA-dependent acyltransferases"/>
    <property type="match status" value="2"/>
</dbReference>
<dbReference type="Proteomes" id="UP000232806">
    <property type="component" value="Chromosome"/>
</dbReference>
<dbReference type="Gene3D" id="3.30.559.30">
    <property type="entry name" value="Nonribosomal peptide synthetase, condensation domain"/>
    <property type="match status" value="1"/>
</dbReference>
<evidence type="ECO:0000313" key="7">
    <source>
        <dbReference type="Proteomes" id="UP000591058"/>
    </source>
</evidence>
<evidence type="ECO:0000259" key="1">
    <source>
        <dbReference type="Pfam" id="PF00668"/>
    </source>
</evidence>
<reference evidence="4 7" key="2">
    <citation type="submission" date="2020-04" db="EMBL/GenBank/DDBJ databases">
        <title>Draft genome of Methanobacterium subterraneum isolated from animal feces.</title>
        <authorList>
            <person name="Ouboter H.T."/>
            <person name="Berger S."/>
            <person name="Gungor E."/>
            <person name="Jetten M.S.M."/>
            <person name="Welte C.U."/>
        </authorList>
    </citation>
    <scope>NUCLEOTIDE SEQUENCE [LARGE SCALE GENOMIC DNA]</scope>
    <source>
        <strain evidence="4">HO_2020</strain>
    </source>
</reference>
<dbReference type="PANTHER" id="PTHR28037">
    <property type="entry name" value="ALCOHOL O-ACETYLTRANSFERASE 1-RELATED"/>
    <property type="match status" value="1"/>
</dbReference>
<dbReference type="InterPro" id="IPR052058">
    <property type="entry name" value="Alcohol_O-acetyltransferase"/>
</dbReference>
<evidence type="ECO:0000313" key="3">
    <source>
        <dbReference type="EMBL" id="AUB59470.1"/>
    </source>
</evidence>
<dbReference type="Pfam" id="PF00668">
    <property type="entry name" value="Condensation"/>
    <property type="match status" value="1"/>
</dbReference>
<keyword evidence="5" id="KW-1185">Reference proteome</keyword>
<accession>A0A2H4VN23</accession>
<dbReference type="GO" id="GO:0003824">
    <property type="term" value="F:catalytic activity"/>
    <property type="evidence" value="ECO:0007669"/>
    <property type="project" value="InterPro"/>
</dbReference>
<dbReference type="KEGG" id="msub:BK009_01485"/>
<evidence type="ECO:0000313" key="6">
    <source>
        <dbReference type="Proteomes" id="UP000232806"/>
    </source>
</evidence>
<dbReference type="InterPro" id="IPR023213">
    <property type="entry name" value="CAT-like_dom_sf"/>
</dbReference>
<evidence type="ECO:0000313" key="2">
    <source>
        <dbReference type="EMBL" id="AUB56655.1"/>
    </source>
</evidence>
<dbReference type="EMBL" id="JABBYL010000030">
    <property type="protein sequence ID" value="NMO09932.1"/>
    <property type="molecule type" value="Genomic_DNA"/>
</dbReference>
<organism evidence="2 6">
    <name type="scientific">Methanobacterium subterraneum</name>
    <dbReference type="NCBI Taxonomy" id="59277"/>
    <lineage>
        <taxon>Archaea</taxon>
        <taxon>Methanobacteriati</taxon>
        <taxon>Methanobacteriota</taxon>
        <taxon>Methanomada group</taxon>
        <taxon>Methanobacteria</taxon>
        <taxon>Methanobacteriales</taxon>
        <taxon>Methanobacteriaceae</taxon>
        <taxon>Methanobacterium</taxon>
    </lineage>
</organism>
<dbReference type="AlphaFoldDB" id="A0A2H4VEY0"/>
<evidence type="ECO:0000313" key="4">
    <source>
        <dbReference type="EMBL" id="NMO09932.1"/>
    </source>
</evidence>
<dbReference type="OrthoDB" id="145544at2157"/>
<dbReference type="EMBL" id="CP017766">
    <property type="protein sequence ID" value="AUB56655.1"/>
    <property type="molecule type" value="Genomic_DNA"/>
</dbReference>
<proteinExistence type="predicted"/>
<protein>
    <recommendedName>
        <fullName evidence="1">Condensation domain-containing protein</fullName>
    </recommendedName>
</protein>
<name>A0A2H4VEY0_9EURY</name>
<dbReference type="GeneID" id="35124253"/>
<feature type="domain" description="Condensation" evidence="1">
    <location>
        <begin position="29"/>
        <end position="326"/>
    </location>
</feature>
<dbReference type="Gene3D" id="3.30.559.10">
    <property type="entry name" value="Chloramphenicol acetyltransferase-like domain"/>
    <property type="match status" value="1"/>
</dbReference>
<evidence type="ECO:0000313" key="5">
    <source>
        <dbReference type="Proteomes" id="UP000232631"/>
    </source>
</evidence>
<dbReference type="InterPro" id="IPR001242">
    <property type="entry name" value="Condensation_dom"/>
</dbReference>
<dbReference type="EMBL" id="CP017768">
    <property type="protein sequence ID" value="AUB59470.1"/>
    <property type="molecule type" value="Genomic_DNA"/>
</dbReference>
<dbReference type="Proteomes" id="UP000591058">
    <property type="component" value="Unassembled WGS sequence"/>
</dbReference>
<reference evidence="5 6" key="1">
    <citation type="submission" date="2016-10" db="EMBL/GenBank/DDBJ databases">
        <title>Comparative genomics between deep and shallow subseafloor isolates.</title>
        <authorList>
            <person name="Ishii S."/>
            <person name="Miller J.R."/>
            <person name="Sutton G."/>
            <person name="Suzuki S."/>
            <person name="Methe B."/>
            <person name="Inagaki F."/>
            <person name="Imachi H."/>
        </authorList>
    </citation>
    <scope>NUCLEOTIDE SEQUENCE [LARGE SCALE GENOMIC DNA]</scope>
    <source>
        <strain evidence="3 5">A8p</strain>
        <strain evidence="2 6">MO-MB1</strain>
    </source>
</reference>
<gene>
    <name evidence="2" type="ORF">BK007_12000</name>
    <name evidence="3" type="ORF">BK009_01485</name>
    <name evidence="4" type="ORF">HG719_08850</name>
</gene>
<accession>A0A2H4VEY0</accession>
<dbReference type="Proteomes" id="UP000232631">
    <property type="component" value="Chromosome"/>
</dbReference>
<dbReference type="PANTHER" id="PTHR28037:SF1">
    <property type="entry name" value="ALCOHOL O-ACETYLTRANSFERASE 1-RELATED"/>
    <property type="match status" value="1"/>
</dbReference>
<dbReference type="RefSeq" id="WP_157809475.1">
    <property type="nucleotide sequence ID" value="NZ_CP017766.1"/>
</dbReference>
<sequence>MDQNGKSDLGRVRELVGDERKFLWNPLSNVILVARIRGHVSGKKLQRAINKAKKMHPLLSSRVVYDQNNKAWFHNDHVPEIPFRVVEWKSEDQWQEELMYENRIPFKIFEGPLIRFVLLKSPEVSDFMVFGQHAICDGRGLVYLIRDILMHTAEPEREIIQLPIPPMLSSEGLSPYVTSSGSFKESFSKFFKKFMINRMNKNWQKDITTFDQEDFENIHRAYWQENEYRIECIELSEEQTNNLVTKCRKHNVTVNSALSTAFLAAYQNISRPFKGKKRNVALPIDLRSRMKVHDVLCLYITRVMFKFDYNPKKKFWENVEKFHNTAIKEIESANLFEPFITIEKMDPTLIDAIASFGVLAEIVPPDFTRYEKLSTFAHKKKNEAIKLAHRFLKLSPGTVMTNLGKPDIPDVYGDMKIEKMYFAPSTDERFPLVIGAITSGDKLVTTLNYVEESRTQEMKEINEMALNLLEL</sequence>